<evidence type="ECO:0000256" key="3">
    <source>
        <dbReference type="ARBA" id="ARBA00022485"/>
    </source>
</evidence>
<feature type="binding site" evidence="13">
    <location>
        <begin position="153"/>
        <end position="154"/>
    </location>
    <ligand>
        <name>S-adenosyl-L-methionine</name>
        <dbReference type="ChEBI" id="CHEBI:59789"/>
    </ligand>
</feature>
<feature type="domain" description="Radical SAM core" evidence="14">
    <location>
        <begin position="88"/>
        <end position="321"/>
    </location>
</feature>
<comment type="subcellular location">
    <subcellularLocation>
        <location evidence="1 13">Cytoplasm</location>
    </subcellularLocation>
</comment>
<comment type="catalytic activity">
    <reaction evidence="13">
        <text>adenosine(2503) in 23S rRNA + 2 reduced [2Fe-2S]-[ferredoxin] + 2 S-adenosyl-L-methionine = 2-methyladenosine(2503) in 23S rRNA + 5'-deoxyadenosine + L-methionine + 2 oxidized [2Fe-2S]-[ferredoxin] + S-adenosyl-L-homocysteine</text>
        <dbReference type="Rhea" id="RHEA:42916"/>
        <dbReference type="Rhea" id="RHEA-COMP:10000"/>
        <dbReference type="Rhea" id="RHEA-COMP:10001"/>
        <dbReference type="Rhea" id="RHEA-COMP:10152"/>
        <dbReference type="Rhea" id="RHEA-COMP:10282"/>
        <dbReference type="ChEBI" id="CHEBI:17319"/>
        <dbReference type="ChEBI" id="CHEBI:33737"/>
        <dbReference type="ChEBI" id="CHEBI:33738"/>
        <dbReference type="ChEBI" id="CHEBI:57844"/>
        <dbReference type="ChEBI" id="CHEBI:57856"/>
        <dbReference type="ChEBI" id="CHEBI:59789"/>
        <dbReference type="ChEBI" id="CHEBI:74411"/>
        <dbReference type="ChEBI" id="CHEBI:74497"/>
        <dbReference type="EC" id="2.1.1.192"/>
    </reaction>
</comment>
<dbReference type="Gene3D" id="1.10.150.530">
    <property type="match status" value="1"/>
</dbReference>
<keyword evidence="3 13" id="KW-0004">4Fe-4S</keyword>
<keyword evidence="13" id="KW-0819">tRNA processing</keyword>
<reference evidence="15 16" key="1">
    <citation type="submission" date="2020-10" db="EMBL/GenBank/DDBJ databases">
        <title>Complete genome sequence of Paludibaculum fermentans P105T, a facultatively anaerobic acidobacterium capable of dissimilatory Fe(III) reduction.</title>
        <authorList>
            <person name="Dedysh S.N."/>
            <person name="Beletsky A.V."/>
            <person name="Kulichevskaya I.S."/>
            <person name="Mardanov A.V."/>
            <person name="Ravin N.V."/>
        </authorList>
    </citation>
    <scope>NUCLEOTIDE SEQUENCE [LARGE SCALE GENOMIC DNA]</scope>
    <source>
        <strain evidence="15 16">P105</strain>
    </source>
</reference>
<dbReference type="InterPro" id="IPR004383">
    <property type="entry name" value="rRNA_lsu_MTrfase_RlmN/Cfr"/>
</dbReference>
<dbReference type="GO" id="GO:0070040">
    <property type="term" value="F:rRNA (adenine(2503)-C2-)-methyltransferase activity"/>
    <property type="evidence" value="ECO:0007669"/>
    <property type="project" value="UniProtKB-UniRule"/>
</dbReference>
<keyword evidence="4 13" id="KW-0963">Cytoplasm</keyword>
<feature type="binding site" evidence="13">
    <location>
        <position position="284"/>
    </location>
    <ligand>
        <name>S-adenosyl-L-methionine</name>
        <dbReference type="ChEBI" id="CHEBI:59789"/>
    </ligand>
</feature>
<evidence type="ECO:0000256" key="5">
    <source>
        <dbReference type="ARBA" id="ARBA00022552"/>
    </source>
</evidence>
<comment type="miscellaneous">
    <text evidence="13">Reaction proceeds by a ping-pong mechanism involving intermediate methylation of a conserved cysteine residue.</text>
</comment>
<dbReference type="InterPro" id="IPR058240">
    <property type="entry name" value="rSAM_sf"/>
</dbReference>
<name>A0A7S7NYK1_PALFE</name>
<dbReference type="GO" id="GO:0002935">
    <property type="term" value="F:tRNA (adenine(37)-C2)-methyltransferase activity"/>
    <property type="evidence" value="ECO:0007669"/>
    <property type="project" value="UniProtKB-UniRule"/>
</dbReference>
<evidence type="ECO:0000256" key="7">
    <source>
        <dbReference type="ARBA" id="ARBA00022679"/>
    </source>
</evidence>
<keyword evidence="10 13" id="KW-0408">Iron</keyword>
<dbReference type="PROSITE" id="PS51918">
    <property type="entry name" value="RADICAL_SAM"/>
    <property type="match status" value="1"/>
</dbReference>
<evidence type="ECO:0000313" key="15">
    <source>
        <dbReference type="EMBL" id="QOY92145.1"/>
    </source>
</evidence>
<evidence type="ECO:0000256" key="10">
    <source>
        <dbReference type="ARBA" id="ARBA00023004"/>
    </source>
</evidence>
<dbReference type="EC" id="2.1.1.192" evidence="13"/>
<evidence type="ECO:0000256" key="6">
    <source>
        <dbReference type="ARBA" id="ARBA00022603"/>
    </source>
</evidence>
<evidence type="ECO:0000313" key="16">
    <source>
        <dbReference type="Proteomes" id="UP000593892"/>
    </source>
</evidence>
<evidence type="ECO:0000256" key="8">
    <source>
        <dbReference type="ARBA" id="ARBA00022691"/>
    </source>
</evidence>
<keyword evidence="11 13" id="KW-0411">Iron-sulfur</keyword>
<evidence type="ECO:0000256" key="4">
    <source>
        <dbReference type="ARBA" id="ARBA00022490"/>
    </source>
</evidence>
<feature type="binding site" evidence="13">
    <location>
        <position position="109"/>
    </location>
    <ligand>
        <name>[4Fe-4S] cluster</name>
        <dbReference type="ChEBI" id="CHEBI:49883"/>
        <note>4Fe-4S-S-AdoMet</note>
    </ligand>
</feature>
<evidence type="ECO:0000256" key="11">
    <source>
        <dbReference type="ARBA" id="ARBA00023014"/>
    </source>
</evidence>
<dbReference type="AlphaFoldDB" id="A0A7S7NYK1"/>
<dbReference type="KEGG" id="pfer:IRI77_26600"/>
<dbReference type="SUPFAM" id="SSF102114">
    <property type="entry name" value="Radical SAM enzymes"/>
    <property type="match status" value="1"/>
</dbReference>
<dbReference type="GO" id="GO:0019843">
    <property type="term" value="F:rRNA binding"/>
    <property type="evidence" value="ECO:0007669"/>
    <property type="project" value="UniProtKB-UniRule"/>
</dbReference>
<keyword evidence="6 13" id="KW-0489">Methyltransferase</keyword>
<dbReference type="NCBIfam" id="TIGR00048">
    <property type="entry name" value="rRNA_mod_RlmN"/>
    <property type="match status" value="1"/>
</dbReference>
<evidence type="ECO:0000256" key="13">
    <source>
        <dbReference type="HAMAP-Rule" id="MF_01849"/>
    </source>
</evidence>
<comment type="function">
    <text evidence="13">Specifically methylates position 2 of adenine 2503 in 23S rRNA and position 2 of adenine 37 in tRNAs.</text>
</comment>
<keyword evidence="16" id="KW-1185">Reference proteome</keyword>
<organism evidence="15 16">
    <name type="scientific">Paludibaculum fermentans</name>
    <dbReference type="NCBI Taxonomy" id="1473598"/>
    <lineage>
        <taxon>Bacteria</taxon>
        <taxon>Pseudomonadati</taxon>
        <taxon>Acidobacteriota</taxon>
        <taxon>Terriglobia</taxon>
        <taxon>Bryobacterales</taxon>
        <taxon>Bryobacteraceae</taxon>
        <taxon>Paludibaculum</taxon>
    </lineage>
</organism>
<feature type="binding site" evidence="13">
    <location>
        <position position="106"/>
    </location>
    <ligand>
        <name>[4Fe-4S] cluster</name>
        <dbReference type="ChEBI" id="CHEBI:49883"/>
        <note>4Fe-4S-S-AdoMet</note>
    </ligand>
</feature>
<feature type="active site" description="Proton acceptor" evidence="13">
    <location>
        <position position="82"/>
    </location>
</feature>
<feature type="binding site" evidence="13">
    <location>
        <position position="185"/>
    </location>
    <ligand>
        <name>S-adenosyl-L-methionine</name>
        <dbReference type="ChEBI" id="CHEBI:59789"/>
    </ligand>
</feature>
<dbReference type="GO" id="GO:0005737">
    <property type="term" value="C:cytoplasm"/>
    <property type="evidence" value="ECO:0007669"/>
    <property type="project" value="UniProtKB-SubCell"/>
</dbReference>
<evidence type="ECO:0000256" key="9">
    <source>
        <dbReference type="ARBA" id="ARBA00022723"/>
    </source>
</evidence>
<dbReference type="GO" id="GO:0000049">
    <property type="term" value="F:tRNA binding"/>
    <property type="evidence" value="ECO:0007669"/>
    <property type="project" value="UniProtKB-UniRule"/>
</dbReference>
<dbReference type="CDD" id="cd01335">
    <property type="entry name" value="Radical_SAM"/>
    <property type="match status" value="1"/>
</dbReference>
<feature type="active site" description="S-methylcysteine intermediate" evidence="13">
    <location>
        <position position="326"/>
    </location>
</feature>
<dbReference type="GO" id="GO:0051539">
    <property type="term" value="F:4 iron, 4 sulfur cluster binding"/>
    <property type="evidence" value="ECO:0007669"/>
    <property type="project" value="UniProtKB-UniRule"/>
</dbReference>
<dbReference type="SFLD" id="SFLDG01062">
    <property type="entry name" value="methyltransferase_(Class_A)"/>
    <property type="match status" value="1"/>
</dbReference>
<comment type="catalytic activity">
    <reaction evidence="13">
        <text>adenosine(37) in tRNA + 2 reduced [2Fe-2S]-[ferredoxin] + 2 S-adenosyl-L-methionine = 2-methyladenosine(37) in tRNA + 5'-deoxyadenosine + L-methionine + 2 oxidized [2Fe-2S]-[ferredoxin] + S-adenosyl-L-homocysteine</text>
        <dbReference type="Rhea" id="RHEA:43332"/>
        <dbReference type="Rhea" id="RHEA-COMP:10000"/>
        <dbReference type="Rhea" id="RHEA-COMP:10001"/>
        <dbReference type="Rhea" id="RHEA-COMP:10162"/>
        <dbReference type="Rhea" id="RHEA-COMP:10485"/>
        <dbReference type="ChEBI" id="CHEBI:17319"/>
        <dbReference type="ChEBI" id="CHEBI:33737"/>
        <dbReference type="ChEBI" id="CHEBI:33738"/>
        <dbReference type="ChEBI" id="CHEBI:57844"/>
        <dbReference type="ChEBI" id="CHEBI:57856"/>
        <dbReference type="ChEBI" id="CHEBI:59789"/>
        <dbReference type="ChEBI" id="CHEBI:74411"/>
        <dbReference type="ChEBI" id="CHEBI:74497"/>
        <dbReference type="EC" id="2.1.1.192"/>
    </reaction>
</comment>
<dbReference type="Gene3D" id="3.20.20.70">
    <property type="entry name" value="Aldolase class I"/>
    <property type="match status" value="1"/>
</dbReference>
<evidence type="ECO:0000256" key="12">
    <source>
        <dbReference type="ARBA" id="ARBA00023157"/>
    </source>
</evidence>
<dbReference type="Proteomes" id="UP000593892">
    <property type="component" value="Chromosome"/>
</dbReference>
<keyword evidence="9 13" id="KW-0479">Metal-binding</keyword>
<dbReference type="GO" id="GO:0070475">
    <property type="term" value="P:rRNA base methylation"/>
    <property type="evidence" value="ECO:0007669"/>
    <property type="project" value="UniProtKB-UniRule"/>
</dbReference>
<keyword evidence="8 13" id="KW-0949">S-adenosyl-L-methionine</keyword>
<dbReference type="PIRSF" id="PIRSF006004">
    <property type="entry name" value="CHP00048"/>
    <property type="match status" value="1"/>
</dbReference>
<evidence type="ECO:0000256" key="2">
    <source>
        <dbReference type="ARBA" id="ARBA00007544"/>
    </source>
</evidence>
<comment type="caution">
    <text evidence="13">Lacks conserved residue(s) required for the propagation of feature annotation.</text>
</comment>
<dbReference type="InterPro" id="IPR027492">
    <property type="entry name" value="RNA_MTrfase_RlmN"/>
</dbReference>
<comment type="cofactor">
    <cofactor evidence="13">
        <name>[4Fe-4S] cluster</name>
        <dbReference type="ChEBI" id="CHEBI:49883"/>
    </cofactor>
    <text evidence="13">Binds 1 [4Fe-4S] cluster. The cluster is coordinated with 3 cysteines and an exchangeable S-adenosyl-L-methionine.</text>
</comment>
<dbReference type="InterPro" id="IPR040072">
    <property type="entry name" value="Methyltransferase_A"/>
</dbReference>
<keyword evidence="12 13" id="KW-1015">Disulfide bond</keyword>
<dbReference type="PANTHER" id="PTHR30544:SF5">
    <property type="entry name" value="RADICAL SAM CORE DOMAIN-CONTAINING PROTEIN"/>
    <property type="match status" value="1"/>
</dbReference>
<keyword evidence="7 13" id="KW-0808">Transferase</keyword>
<dbReference type="EMBL" id="CP063849">
    <property type="protein sequence ID" value="QOY92145.1"/>
    <property type="molecule type" value="Genomic_DNA"/>
</dbReference>
<proteinExistence type="inferred from homology"/>
<dbReference type="InterPro" id="IPR007197">
    <property type="entry name" value="rSAM"/>
</dbReference>
<evidence type="ECO:0000259" key="14">
    <source>
        <dbReference type="PROSITE" id="PS51918"/>
    </source>
</evidence>
<sequence>MEKADLQALLPGQPAFRARQLYEAIYHGRVASLGAVSTLPKEVRERLEAECSIGHLTQATRYQSSDGTRRYLLSLPDGKSVEAVFMPEENRDTLCISTQVGCPVDCKFCLTALIGLERNLTAGEIVGQVLHLAQDNHLWSDQKRINIVMMGQGEPLLNLANVLKATRLLCDPRGLNIAPRRITVSTSGIIPKMAELAQAEIRPRLAISLNGSNQDQRAALMPITRKHTLEALIAACRTYPLRPWEKLTFEYVLLKDVNDSEADARRVVRLLSNLNCKVNLIALNPGPGIPFETPDPDKVTAFQEILKRSFPCFIRRPRGLDIFAACGQLKRMESAGSSLVQL</sequence>
<dbReference type="SFLD" id="SFLDS00029">
    <property type="entry name" value="Radical_SAM"/>
    <property type="match status" value="1"/>
</dbReference>
<protein>
    <recommendedName>
        <fullName evidence="13">Probable dual-specificity RNA methyltransferase RlmN</fullName>
        <ecNumber evidence="13">2.1.1.192</ecNumber>
    </recommendedName>
    <alternativeName>
        <fullName evidence="13">23S rRNA (adenine(2503)-C(2))-methyltransferase</fullName>
    </alternativeName>
    <alternativeName>
        <fullName evidence="13">23S rRNA m2A2503 methyltransferase</fullName>
    </alternativeName>
    <alternativeName>
        <fullName evidence="13">Ribosomal RNA large subunit methyltransferase N</fullName>
    </alternativeName>
    <alternativeName>
        <fullName evidence="13">tRNA (adenine(37)-C(2))-methyltransferase</fullName>
    </alternativeName>
    <alternativeName>
        <fullName evidence="13">tRNA m2A37 methyltransferase</fullName>
    </alternativeName>
</protein>
<feature type="binding site" evidence="13">
    <location>
        <position position="102"/>
    </location>
    <ligand>
        <name>[4Fe-4S] cluster</name>
        <dbReference type="ChEBI" id="CHEBI:49883"/>
        <note>4Fe-4S-S-AdoMet</note>
    </ligand>
</feature>
<dbReference type="GO" id="GO:0030488">
    <property type="term" value="P:tRNA methylation"/>
    <property type="evidence" value="ECO:0007669"/>
    <property type="project" value="UniProtKB-UniRule"/>
</dbReference>
<accession>A0A7S7NYK1</accession>
<dbReference type="SFLD" id="SFLDF00275">
    <property type="entry name" value="adenosine_C2_methyltransferase"/>
    <property type="match status" value="1"/>
</dbReference>
<dbReference type="InterPro" id="IPR013785">
    <property type="entry name" value="Aldolase_TIM"/>
</dbReference>
<dbReference type="GO" id="GO:0046872">
    <property type="term" value="F:metal ion binding"/>
    <property type="evidence" value="ECO:0007669"/>
    <property type="project" value="UniProtKB-KW"/>
</dbReference>
<feature type="binding site" evidence="13">
    <location>
        <begin position="208"/>
        <end position="210"/>
    </location>
    <ligand>
        <name>S-adenosyl-L-methionine</name>
        <dbReference type="ChEBI" id="CHEBI:59789"/>
    </ligand>
</feature>
<dbReference type="HAMAP" id="MF_01849">
    <property type="entry name" value="RNA_methyltr_RlmN"/>
    <property type="match status" value="1"/>
</dbReference>
<comment type="similarity">
    <text evidence="2 13">Belongs to the radical SAM superfamily. RlmN family.</text>
</comment>
<dbReference type="PANTHER" id="PTHR30544">
    <property type="entry name" value="23S RRNA METHYLTRANSFERASE"/>
    <property type="match status" value="1"/>
</dbReference>
<evidence type="ECO:0000256" key="1">
    <source>
        <dbReference type="ARBA" id="ARBA00004496"/>
    </source>
</evidence>
<gene>
    <name evidence="13 15" type="primary">rlmN</name>
    <name evidence="15" type="ORF">IRI77_26600</name>
</gene>
<keyword evidence="5 13" id="KW-0698">rRNA processing</keyword>
<dbReference type="Pfam" id="PF04055">
    <property type="entry name" value="Radical_SAM"/>
    <property type="match status" value="1"/>
</dbReference>